<protein>
    <submittedName>
        <fullName evidence="3">Reverse transcriptase</fullName>
    </submittedName>
</protein>
<evidence type="ECO:0000313" key="3">
    <source>
        <dbReference type="EMBL" id="TYK07480.1"/>
    </source>
</evidence>
<evidence type="ECO:0000259" key="1">
    <source>
        <dbReference type="PROSITE" id="PS50878"/>
    </source>
</evidence>
<dbReference type="SUPFAM" id="SSF56672">
    <property type="entry name" value="DNA/RNA polymerases"/>
    <property type="match status" value="1"/>
</dbReference>
<keyword evidence="3" id="KW-0808">Transferase</keyword>
<dbReference type="Proteomes" id="UP000321393">
    <property type="component" value="Unassembled WGS sequence"/>
</dbReference>
<sequence>MAKSLANSLKQTLSETIAENQLAFVKDREITNAILIANEAIDWWKIKKSKGFVLKFDLLKAFDKISWSFIDFILEKKNFPNKWRSWIKACISNVHYSILINGNPKGRIKACRGIRQGNPLSPFIFFLAMDYLSRLLLHLEARGALKGVTFNNSCHISHLLFANDILIFVEDNDTYIDNLQMALTFFEKASGLKFNHSKSIISSVNIPAERTTYISNKLGFTNQFLPVSYLGDPLDGNPNSKPF</sequence>
<name>A0A5D3C820_CUCMM</name>
<dbReference type="AlphaFoldDB" id="A0A5D3C820"/>
<dbReference type="Pfam" id="PF00078">
    <property type="entry name" value="RVT_1"/>
    <property type="match status" value="1"/>
</dbReference>
<dbReference type="EMBL" id="SSTE01023315">
    <property type="protein sequence ID" value="KAA0025183.1"/>
    <property type="molecule type" value="Genomic_DNA"/>
</dbReference>
<evidence type="ECO:0000313" key="5">
    <source>
        <dbReference type="Proteomes" id="UP000321947"/>
    </source>
</evidence>
<evidence type="ECO:0000313" key="4">
    <source>
        <dbReference type="Proteomes" id="UP000321393"/>
    </source>
</evidence>
<dbReference type="CDD" id="cd01650">
    <property type="entry name" value="RT_nLTR_like"/>
    <property type="match status" value="1"/>
</dbReference>
<dbReference type="Proteomes" id="UP000321947">
    <property type="component" value="Unassembled WGS sequence"/>
</dbReference>
<feature type="domain" description="Reverse transcriptase" evidence="1">
    <location>
        <begin position="1"/>
        <end position="218"/>
    </location>
</feature>
<keyword evidence="3" id="KW-0695">RNA-directed DNA polymerase</keyword>
<dbReference type="InterPro" id="IPR000477">
    <property type="entry name" value="RT_dom"/>
</dbReference>
<proteinExistence type="predicted"/>
<dbReference type="GO" id="GO:0003964">
    <property type="term" value="F:RNA-directed DNA polymerase activity"/>
    <property type="evidence" value="ECO:0007669"/>
    <property type="project" value="UniProtKB-KW"/>
</dbReference>
<dbReference type="InterPro" id="IPR043502">
    <property type="entry name" value="DNA/RNA_pol_sf"/>
</dbReference>
<dbReference type="STRING" id="1194695.A0A5D3C820"/>
<dbReference type="EMBL" id="SSTD01013307">
    <property type="protein sequence ID" value="TYK07480.1"/>
    <property type="molecule type" value="Genomic_DNA"/>
</dbReference>
<dbReference type="PANTHER" id="PTHR31635">
    <property type="entry name" value="REVERSE TRANSCRIPTASE DOMAIN-CONTAINING PROTEIN-RELATED"/>
    <property type="match status" value="1"/>
</dbReference>
<keyword evidence="3" id="KW-0548">Nucleotidyltransferase</keyword>
<organism evidence="3 5">
    <name type="scientific">Cucumis melo var. makuwa</name>
    <name type="common">Oriental melon</name>
    <dbReference type="NCBI Taxonomy" id="1194695"/>
    <lineage>
        <taxon>Eukaryota</taxon>
        <taxon>Viridiplantae</taxon>
        <taxon>Streptophyta</taxon>
        <taxon>Embryophyta</taxon>
        <taxon>Tracheophyta</taxon>
        <taxon>Spermatophyta</taxon>
        <taxon>Magnoliopsida</taxon>
        <taxon>eudicotyledons</taxon>
        <taxon>Gunneridae</taxon>
        <taxon>Pentapetalae</taxon>
        <taxon>rosids</taxon>
        <taxon>fabids</taxon>
        <taxon>Cucurbitales</taxon>
        <taxon>Cucurbitaceae</taxon>
        <taxon>Benincaseae</taxon>
        <taxon>Cucumis</taxon>
    </lineage>
</organism>
<dbReference type="PROSITE" id="PS50878">
    <property type="entry name" value="RT_POL"/>
    <property type="match status" value="1"/>
</dbReference>
<reference evidence="4 5" key="1">
    <citation type="submission" date="2019-08" db="EMBL/GenBank/DDBJ databases">
        <title>Draft genome sequences of two oriental melons (Cucumis melo L. var makuwa).</title>
        <authorList>
            <person name="Kwon S.-Y."/>
        </authorList>
    </citation>
    <scope>NUCLEOTIDE SEQUENCE [LARGE SCALE GENOMIC DNA]</scope>
    <source>
        <strain evidence="5">cv. Chang Bougi</strain>
        <strain evidence="4">cv. SW 3</strain>
        <tissue evidence="3">Leaf</tissue>
    </source>
</reference>
<accession>A0A5D3C820</accession>
<evidence type="ECO:0000313" key="2">
    <source>
        <dbReference type="EMBL" id="KAA0025183.1"/>
    </source>
</evidence>
<dbReference type="OrthoDB" id="1932527at2759"/>
<gene>
    <name evidence="3" type="ORF">E5676_scaffold202G002140</name>
    <name evidence="2" type="ORF">E6C27_scaffold541G00260</name>
</gene>
<comment type="caution">
    <text evidence="3">The sequence shown here is derived from an EMBL/GenBank/DDBJ whole genome shotgun (WGS) entry which is preliminary data.</text>
</comment>
<dbReference type="PANTHER" id="PTHR31635:SF196">
    <property type="entry name" value="REVERSE TRANSCRIPTASE DOMAIN-CONTAINING PROTEIN-RELATED"/>
    <property type="match status" value="1"/>
</dbReference>